<comment type="caution">
    <text evidence="1">The sequence shown here is derived from an EMBL/GenBank/DDBJ whole genome shotgun (WGS) entry which is preliminary data.</text>
</comment>
<reference evidence="1 2" key="1">
    <citation type="journal article" date="2014" name="Antonie Van Leeuwenhoek">
        <title>Roseivivax atlanticus sp. nov., isolated from surface seawater of the Atlantic Ocean.</title>
        <authorList>
            <person name="Li G."/>
            <person name="Lai Q."/>
            <person name="Liu X."/>
            <person name="Sun F."/>
            <person name="Shao Z."/>
        </authorList>
    </citation>
    <scope>NUCLEOTIDE SEQUENCE [LARGE SCALE GENOMIC DNA]</scope>
    <source>
        <strain evidence="1 2">22II-s10s</strain>
    </source>
</reference>
<name>W4HGN8_9RHOB</name>
<dbReference type="RefSeq" id="WP_043846125.1">
    <property type="nucleotide sequence ID" value="NZ_AQQW01000011.1"/>
</dbReference>
<gene>
    <name evidence="1" type="ORF">ATO8_16650</name>
</gene>
<proteinExistence type="predicted"/>
<protein>
    <submittedName>
        <fullName evidence="1">Uncharacterized protein</fullName>
    </submittedName>
</protein>
<dbReference type="EMBL" id="AQQW01000011">
    <property type="protein sequence ID" value="ETW11563.1"/>
    <property type="molecule type" value="Genomic_DNA"/>
</dbReference>
<sequence length="89" mass="10086">MSQEFDISRLITPEGRLVGPEELQEIMAEQGYSAGERDQFLKALLTELGQADVARNGGAREAEILAEVRNILRNEEERMDEGPPYKRPR</sequence>
<dbReference type="Proteomes" id="UP000019063">
    <property type="component" value="Unassembled WGS sequence"/>
</dbReference>
<organism evidence="1 2">
    <name type="scientific">Roseivivax marinus</name>
    <dbReference type="NCBI Taxonomy" id="1379903"/>
    <lineage>
        <taxon>Bacteria</taxon>
        <taxon>Pseudomonadati</taxon>
        <taxon>Pseudomonadota</taxon>
        <taxon>Alphaproteobacteria</taxon>
        <taxon>Rhodobacterales</taxon>
        <taxon>Roseobacteraceae</taxon>
        <taxon>Roseivivax</taxon>
    </lineage>
</organism>
<evidence type="ECO:0000313" key="1">
    <source>
        <dbReference type="EMBL" id="ETW11563.1"/>
    </source>
</evidence>
<dbReference type="AlphaFoldDB" id="W4HGN8"/>
<evidence type="ECO:0000313" key="2">
    <source>
        <dbReference type="Proteomes" id="UP000019063"/>
    </source>
</evidence>
<accession>W4HGN8</accession>
<keyword evidence="2" id="KW-1185">Reference proteome</keyword>